<dbReference type="Gene3D" id="3.30.465.10">
    <property type="match status" value="1"/>
</dbReference>
<dbReference type="GO" id="GO:0016020">
    <property type="term" value="C:membrane"/>
    <property type="evidence" value="ECO:0007669"/>
    <property type="project" value="UniProtKB-SubCell"/>
</dbReference>
<comment type="subcellular location">
    <subcellularLocation>
        <location evidence="1">Membrane</location>
        <topology evidence="1">Multi-pass membrane protein</topology>
    </subcellularLocation>
</comment>
<dbReference type="InterPro" id="IPR036318">
    <property type="entry name" value="FAD-bd_PCMH-like_sf"/>
</dbReference>
<sequence length="825" mass="94321">MSLAEAMRTAEDRARWRRIVVMVPKRPNRRSRDSLLPEDRILHPFSPYLEESFDYDVIRDKMAANISNTSDDVTAIPGFCSPVGWGPTQPGGLLTPCFVNVLLYNVVYVPVFIYCIHRSIKVFLRKSYSQPPYLRHFWKIVFAAIVLLSAVIEFVLNLVYRVQNQTHLAHVLVHGIVEILTWSMYIVTILAEATRFHDNNKFLLYFQKVIFIPATIEIYGINQGMFGSLTVGEVVIFKIKYTFIFMTTLWSFLRYYVEFGYRHLRPIDFVYEPVPADECNGHTVDGRLMLPGYKLLNNDVESGRPHERGYYENWKGVKFGAKCMLAPANKEEVIRIVKKAAAEGQKVRIIGSGHSDDSILTTSGYLVSLHKMDKIISVEKVPNGFSPEGDQYYDVTVQAGKYLKEFFEELASHPADPKGVCLPVAGDINEQSVAGIIATGSHGSGGRFPSISNYVIGMEIVKADGEILKVTKEDPKMLDAVRVHLGVFGVVTEVTLRCVKNYHIKKVRRGRVMGEVFDELETKLKNNEHFEFFYFPHTNMCQTVSSHRCFCKENDDPNDDCVEPNKFSTFMTWYVENFILLTVHRIANYFTSLTPLTMKFQTLFLDATPISGDTTLVQSGNVRLERFSEIEIAIPYESGKKAFEEIQELIQEAKEWEEPYMCNQIIEVRFSRGETSYLSPLYLPKLPERPKGEEWRPDFMWISLNAYDEGTAYRRFFLLTQNILIDKYGGRPHWGKQTYMSARQRGRCFPKFTDFVEERLKHDPTGMFVNSYLADAFLPEGNVCGTTCVCKGPCHCAILSGLHSPPIRECPVDVFSFETAKESDV</sequence>
<feature type="transmembrane region" description="Helical" evidence="3">
    <location>
        <begin position="137"/>
        <end position="159"/>
    </location>
</feature>
<evidence type="ECO:0000256" key="2">
    <source>
        <dbReference type="ARBA" id="ARBA00023002"/>
    </source>
</evidence>
<dbReference type="InterPro" id="IPR056227">
    <property type="entry name" value="TMD0_ABC"/>
</dbReference>
<accession>A0A8J9VXH2</accession>
<dbReference type="GO" id="GO:0071949">
    <property type="term" value="F:FAD binding"/>
    <property type="evidence" value="ECO:0007669"/>
    <property type="project" value="InterPro"/>
</dbReference>
<feature type="transmembrane region" description="Helical" evidence="3">
    <location>
        <begin position="93"/>
        <end position="116"/>
    </location>
</feature>
<feature type="transmembrane region" description="Helical" evidence="3">
    <location>
        <begin position="241"/>
        <end position="257"/>
    </location>
</feature>
<dbReference type="InterPro" id="IPR016166">
    <property type="entry name" value="FAD-bd_PCMH"/>
</dbReference>
<dbReference type="Pfam" id="PF04030">
    <property type="entry name" value="ALO"/>
    <property type="match status" value="1"/>
</dbReference>
<evidence type="ECO:0000259" key="4">
    <source>
        <dbReference type="PROSITE" id="PS51387"/>
    </source>
</evidence>
<reference evidence="5" key="1">
    <citation type="submission" date="2022-01" db="EMBL/GenBank/DDBJ databases">
        <authorList>
            <person name="Braso-Vives M."/>
        </authorList>
    </citation>
    <scope>NUCLEOTIDE SEQUENCE</scope>
</reference>
<feature type="transmembrane region" description="Helical" evidence="3">
    <location>
        <begin position="202"/>
        <end position="221"/>
    </location>
</feature>
<gene>
    <name evidence="5" type="primary">Hypp5533</name>
    <name evidence="5" type="ORF">BLAG_LOCUS2871</name>
</gene>
<dbReference type="InterPro" id="IPR007173">
    <property type="entry name" value="ALO_C"/>
</dbReference>
<dbReference type="PROSITE" id="PS51387">
    <property type="entry name" value="FAD_PCMH"/>
    <property type="match status" value="1"/>
</dbReference>
<dbReference type="Pfam" id="PF01565">
    <property type="entry name" value="FAD_binding_4"/>
    <property type="match status" value="1"/>
</dbReference>
<keyword evidence="3" id="KW-0812">Transmembrane</keyword>
<organism evidence="5 6">
    <name type="scientific">Branchiostoma lanceolatum</name>
    <name type="common">Common lancelet</name>
    <name type="synonym">Amphioxus lanceolatum</name>
    <dbReference type="NCBI Taxonomy" id="7740"/>
    <lineage>
        <taxon>Eukaryota</taxon>
        <taxon>Metazoa</taxon>
        <taxon>Chordata</taxon>
        <taxon>Cephalochordata</taxon>
        <taxon>Leptocardii</taxon>
        <taxon>Amphioxiformes</taxon>
        <taxon>Branchiostomatidae</taxon>
        <taxon>Branchiostoma</taxon>
    </lineage>
</organism>
<keyword evidence="3" id="KW-1133">Transmembrane helix</keyword>
<evidence type="ECO:0000256" key="3">
    <source>
        <dbReference type="SAM" id="Phobius"/>
    </source>
</evidence>
<dbReference type="EMBL" id="OV696695">
    <property type="protein sequence ID" value="CAH1238161.1"/>
    <property type="molecule type" value="Genomic_DNA"/>
</dbReference>
<keyword evidence="6" id="KW-1185">Reference proteome</keyword>
<dbReference type="SUPFAM" id="SSF56176">
    <property type="entry name" value="FAD-binding/transporter-associated domain-like"/>
    <property type="match status" value="1"/>
</dbReference>
<feature type="transmembrane region" description="Helical" evidence="3">
    <location>
        <begin position="171"/>
        <end position="190"/>
    </location>
</feature>
<evidence type="ECO:0000256" key="1">
    <source>
        <dbReference type="ARBA" id="ARBA00004141"/>
    </source>
</evidence>
<dbReference type="Gene3D" id="3.30.70.2520">
    <property type="match status" value="1"/>
</dbReference>
<dbReference type="AlphaFoldDB" id="A0A8J9VXH2"/>
<dbReference type="OrthoDB" id="415825at2759"/>
<dbReference type="Proteomes" id="UP000838412">
    <property type="component" value="Chromosome 10"/>
</dbReference>
<dbReference type="PANTHER" id="PTHR43762">
    <property type="entry name" value="L-GULONOLACTONE OXIDASE"/>
    <property type="match status" value="1"/>
</dbReference>
<dbReference type="InterPro" id="IPR016167">
    <property type="entry name" value="FAD-bd_PCMH_sub1"/>
</dbReference>
<evidence type="ECO:0000313" key="5">
    <source>
        <dbReference type="EMBL" id="CAH1238161.1"/>
    </source>
</evidence>
<dbReference type="GO" id="GO:0003885">
    <property type="term" value="F:D-arabinono-1,4-lactone oxidase activity"/>
    <property type="evidence" value="ECO:0007669"/>
    <property type="project" value="InterPro"/>
</dbReference>
<evidence type="ECO:0000313" key="6">
    <source>
        <dbReference type="Proteomes" id="UP000838412"/>
    </source>
</evidence>
<keyword evidence="2" id="KW-0560">Oxidoreductase</keyword>
<dbReference type="InterPro" id="IPR016169">
    <property type="entry name" value="FAD-bd_PCMH_sub2"/>
</dbReference>
<dbReference type="Pfam" id="PF24357">
    <property type="entry name" value="TMD0_ABC"/>
    <property type="match status" value="1"/>
</dbReference>
<proteinExistence type="predicted"/>
<protein>
    <submittedName>
        <fullName evidence="5">Hypp5533 protein</fullName>
    </submittedName>
</protein>
<name>A0A8J9VXH2_BRALA</name>
<feature type="domain" description="FAD-binding PCMH-type" evidence="4">
    <location>
        <begin position="317"/>
        <end position="501"/>
    </location>
</feature>
<dbReference type="InterPro" id="IPR006094">
    <property type="entry name" value="Oxid_FAD_bind_N"/>
</dbReference>
<dbReference type="InterPro" id="IPR010031">
    <property type="entry name" value="FAD_lactone_oxidase-like"/>
</dbReference>
<keyword evidence="3" id="KW-0472">Membrane</keyword>
<dbReference type="Gene3D" id="3.30.43.10">
    <property type="entry name" value="Uridine Diphospho-n-acetylenolpyruvylglucosamine Reductase, domain 2"/>
    <property type="match status" value="1"/>
</dbReference>
<dbReference type="PANTHER" id="PTHR43762:SF8">
    <property type="entry name" value="L-GULONOLACTONE OXIDASE"/>
    <property type="match status" value="1"/>
</dbReference>